<evidence type="ECO:0000313" key="3">
    <source>
        <dbReference type="Proteomes" id="UP001419268"/>
    </source>
</evidence>
<dbReference type="AlphaFoldDB" id="A0AAP0PUL6"/>
<proteinExistence type="predicted"/>
<name>A0AAP0PUL6_9MAGN</name>
<keyword evidence="1" id="KW-1133">Transmembrane helix</keyword>
<accession>A0AAP0PUL6</accession>
<comment type="caution">
    <text evidence="2">The sequence shown here is derived from an EMBL/GenBank/DDBJ whole genome shotgun (WGS) entry which is preliminary data.</text>
</comment>
<dbReference type="EMBL" id="JBBNAG010000002">
    <property type="protein sequence ID" value="KAK9157028.1"/>
    <property type="molecule type" value="Genomic_DNA"/>
</dbReference>
<evidence type="ECO:0000256" key="1">
    <source>
        <dbReference type="SAM" id="Phobius"/>
    </source>
</evidence>
<gene>
    <name evidence="2" type="ORF">Scep_003602</name>
</gene>
<keyword evidence="1" id="KW-0472">Membrane</keyword>
<protein>
    <submittedName>
        <fullName evidence="2">Uncharacterized protein</fullName>
    </submittedName>
</protein>
<keyword evidence="1" id="KW-0812">Transmembrane</keyword>
<sequence length="105" mass="12409">MISKTKVRERHTHVDYRCRRKQGRRCLGIFFQACKDLWPTSPVLIKLSLLTEYLSLSINVFSTRKSYSLLLFQFGPFFILCSVVRLKLSHSFFRRLIICSSTLFL</sequence>
<evidence type="ECO:0000313" key="2">
    <source>
        <dbReference type="EMBL" id="KAK9157028.1"/>
    </source>
</evidence>
<feature type="transmembrane region" description="Helical" evidence="1">
    <location>
        <begin position="67"/>
        <end position="86"/>
    </location>
</feature>
<dbReference type="Proteomes" id="UP001419268">
    <property type="component" value="Unassembled WGS sequence"/>
</dbReference>
<reference evidence="2 3" key="1">
    <citation type="submission" date="2024-01" db="EMBL/GenBank/DDBJ databases">
        <title>Genome assemblies of Stephania.</title>
        <authorList>
            <person name="Yang L."/>
        </authorList>
    </citation>
    <scope>NUCLEOTIDE SEQUENCE [LARGE SCALE GENOMIC DNA]</scope>
    <source>
        <strain evidence="2">JXDWG</strain>
        <tissue evidence="2">Leaf</tissue>
    </source>
</reference>
<keyword evidence="3" id="KW-1185">Reference proteome</keyword>
<organism evidence="2 3">
    <name type="scientific">Stephania cephalantha</name>
    <dbReference type="NCBI Taxonomy" id="152367"/>
    <lineage>
        <taxon>Eukaryota</taxon>
        <taxon>Viridiplantae</taxon>
        <taxon>Streptophyta</taxon>
        <taxon>Embryophyta</taxon>
        <taxon>Tracheophyta</taxon>
        <taxon>Spermatophyta</taxon>
        <taxon>Magnoliopsida</taxon>
        <taxon>Ranunculales</taxon>
        <taxon>Menispermaceae</taxon>
        <taxon>Menispermoideae</taxon>
        <taxon>Cissampelideae</taxon>
        <taxon>Stephania</taxon>
    </lineage>
</organism>